<keyword evidence="7 9" id="KW-0811">Translocation</keyword>
<comment type="similarity">
    <text evidence="9">Belongs to the TatA/E family.</text>
</comment>
<feature type="region of interest" description="Disordered" evidence="10">
    <location>
        <begin position="43"/>
        <end position="89"/>
    </location>
</feature>
<sequence length="89" mass="9207">MGTWGIGHWIVVAVVVMLLFGRGKISELMGDAAKGIKAFKKGMAEDDTPPARPAASEPVRTIPHAETAPGTAIPASHVAPQPQGADKPV</sequence>
<evidence type="ECO:0000256" key="3">
    <source>
        <dbReference type="ARBA" id="ARBA00022475"/>
    </source>
</evidence>
<dbReference type="Gene3D" id="1.20.5.3310">
    <property type="match status" value="1"/>
</dbReference>
<protein>
    <recommendedName>
        <fullName evidence="9">Sec-independent protein translocase protein TatA</fullName>
    </recommendedName>
</protein>
<dbReference type="NCBIfam" id="TIGR01411">
    <property type="entry name" value="tatAE"/>
    <property type="match status" value="1"/>
</dbReference>
<evidence type="ECO:0000313" key="11">
    <source>
        <dbReference type="EMBL" id="GJE06509.1"/>
    </source>
</evidence>
<proteinExistence type="inferred from homology"/>
<evidence type="ECO:0000313" key="12">
    <source>
        <dbReference type="Proteomes" id="UP001055102"/>
    </source>
</evidence>
<reference evidence="11" key="1">
    <citation type="journal article" date="2021" name="Front. Microbiol.">
        <title>Comprehensive Comparative Genomics and Phenotyping of Methylobacterium Species.</title>
        <authorList>
            <person name="Alessa O."/>
            <person name="Ogura Y."/>
            <person name="Fujitani Y."/>
            <person name="Takami H."/>
            <person name="Hayashi T."/>
            <person name="Sahin N."/>
            <person name="Tani A."/>
        </authorList>
    </citation>
    <scope>NUCLEOTIDE SEQUENCE</scope>
    <source>
        <strain evidence="11">LMG 23639</strain>
    </source>
</reference>
<dbReference type="PANTHER" id="PTHR42982">
    <property type="entry name" value="SEC-INDEPENDENT PROTEIN TRANSLOCASE PROTEIN TATA"/>
    <property type="match status" value="1"/>
</dbReference>
<dbReference type="HAMAP" id="MF_00236">
    <property type="entry name" value="TatA_E"/>
    <property type="match status" value="1"/>
</dbReference>
<name>A0ABQ4STG1_9HYPH</name>
<dbReference type="RefSeq" id="WP_238275243.1">
    <property type="nucleotide sequence ID" value="NZ_BPQR01000030.1"/>
</dbReference>
<keyword evidence="2 9" id="KW-0813">Transport</keyword>
<comment type="subcellular location">
    <subcellularLocation>
        <location evidence="1 9">Cell membrane</location>
        <topology evidence="1 9">Single-pass membrane protein</topology>
    </subcellularLocation>
</comment>
<evidence type="ECO:0000256" key="5">
    <source>
        <dbReference type="ARBA" id="ARBA00022927"/>
    </source>
</evidence>
<comment type="subunit">
    <text evidence="9">The Tat system comprises two distinct complexes: a TatABC complex, containing multiple copies of TatA, TatB and TatC subunits, and a separate TatA complex, containing only TatA subunits. Substrates initially bind to the TatABC complex, which probably triggers association of the separate TatA complex to form the active translocon.</text>
</comment>
<comment type="caution">
    <text evidence="11">The sequence shown here is derived from an EMBL/GenBank/DDBJ whole genome shotgun (WGS) entry which is preliminary data.</text>
</comment>
<dbReference type="Pfam" id="PF02416">
    <property type="entry name" value="TatA_B_E"/>
    <property type="match status" value="1"/>
</dbReference>
<dbReference type="InterPro" id="IPR006312">
    <property type="entry name" value="TatA/E"/>
</dbReference>
<dbReference type="InterPro" id="IPR003369">
    <property type="entry name" value="TatA/B/E"/>
</dbReference>
<evidence type="ECO:0000256" key="10">
    <source>
        <dbReference type="SAM" id="MobiDB-lite"/>
    </source>
</evidence>
<dbReference type="NCBIfam" id="NF001940">
    <property type="entry name" value="PRK00720.1"/>
    <property type="match status" value="1"/>
</dbReference>
<evidence type="ECO:0000256" key="8">
    <source>
        <dbReference type="ARBA" id="ARBA00023136"/>
    </source>
</evidence>
<evidence type="ECO:0000256" key="9">
    <source>
        <dbReference type="HAMAP-Rule" id="MF_00236"/>
    </source>
</evidence>
<keyword evidence="4 9" id="KW-0812">Transmembrane</keyword>
<organism evidence="11 12">
    <name type="scientific">Methylobacterium jeotgali</name>
    <dbReference type="NCBI Taxonomy" id="381630"/>
    <lineage>
        <taxon>Bacteria</taxon>
        <taxon>Pseudomonadati</taxon>
        <taxon>Pseudomonadota</taxon>
        <taxon>Alphaproteobacteria</taxon>
        <taxon>Hyphomicrobiales</taxon>
        <taxon>Methylobacteriaceae</taxon>
        <taxon>Methylobacterium</taxon>
    </lineage>
</organism>
<keyword evidence="12" id="KW-1185">Reference proteome</keyword>
<evidence type="ECO:0000256" key="6">
    <source>
        <dbReference type="ARBA" id="ARBA00022989"/>
    </source>
</evidence>
<evidence type="ECO:0000256" key="2">
    <source>
        <dbReference type="ARBA" id="ARBA00022448"/>
    </source>
</evidence>
<keyword evidence="5 9" id="KW-0653">Protein transport</keyword>
<accession>A0ABQ4STG1</accession>
<keyword evidence="6 9" id="KW-1133">Transmembrane helix</keyword>
<evidence type="ECO:0000256" key="1">
    <source>
        <dbReference type="ARBA" id="ARBA00004162"/>
    </source>
</evidence>
<feature type="transmembrane region" description="Helical" evidence="9">
    <location>
        <begin position="6"/>
        <end position="25"/>
    </location>
</feature>
<comment type="function">
    <text evidence="9">Part of the twin-arginine translocation (Tat) system that transports large folded proteins containing a characteristic twin-arginine motif in their signal peptide across membranes. TatA could form the protein-conducting channel of the Tat system.</text>
</comment>
<gene>
    <name evidence="9 11" type="primary">tatA</name>
    <name evidence="11" type="ORF">AOPFMNJM_1829</name>
</gene>
<keyword evidence="3 9" id="KW-1003">Cell membrane</keyword>
<dbReference type="Proteomes" id="UP001055102">
    <property type="component" value="Unassembled WGS sequence"/>
</dbReference>
<evidence type="ECO:0000256" key="4">
    <source>
        <dbReference type="ARBA" id="ARBA00022692"/>
    </source>
</evidence>
<reference evidence="11" key="2">
    <citation type="submission" date="2021-08" db="EMBL/GenBank/DDBJ databases">
        <authorList>
            <person name="Tani A."/>
            <person name="Ola A."/>
            <person name="Ogura Y."/>
            <person name="Katsura K."/>
            <person name="Hayashi T."/>
        </authorList>
    </citation>
    <scope>NUCLEOTIDE SEQUENCE</scope>
    <source>
        <strain evidence="11">LMG 23639</strain>
    </source>
</reference>
<dbReference type="EMBL" id="BPQR01000030">
    <property type="protein sequence ID" value="GJE06509.1"/>
    <property type="molecule type" value="Genomic_DNA"/>
</dbReference>
<keyword evidence="8 9" id="KW-0472">Membrane</keyword>
<dbReference type="PANTHER" id="PTHR42982:SF1">
    <property type="entry name" value="SEC-INDEPENDENT PROTEIN TRANSLOCASE PROTEIN TATA"/>
    <property type="match status" value="1"/>
</dbReference>
<evidence type="ECO:0000256" key="7">
    <source>
        <dbReference type="ARBA" id="ARBA00023010"/>
    </source>
</evidence>